<dbReference type="Proteomes" id="UP000249605">
    <property type="component" value="Plasmid unnamed4"/>
</dbReference>
<gene>
    <name evidence="2" type="ORF">DM194_25515</name>
</gene>
<dbReference type="OrthoDB" id="7304150at2"/>
<dbReference type="KEGG" id="azm:DM194_25515"/>
<reference evidence="2 3" key="1">
    <citation type="submission" date="2018-06" db="EMBL/GenBank/DDBJ databases">
        <title>Complete genome sequencing of Azospirillum sp. M2T2B2.</title>
        <authorList>
            <person name="Heo J."/>
            <person name="Kim S.-J."/>
            <person name="Kwon S.-W."/>
            <person name="Anandham R."/>
        </authorList>
    </citation>
    <scope>NUCLEOTIDE SEQUENCE [LARGE SCALE GENOMIC DNA]</scope>
    <source>
        <strain evidence="2 3">M2T2B2</strain>
        <plasmid evidence="2 3">unnamed4</plasmid>
    </source>
</reference>
<evidence type="ECO:0000313" key="2">
    <source>
        <dbReference type="EMBL" id="AWU97656.1"/>
    </source>
</evidence>
<evidence type="ECO:0000313" key="3">
    <source>
        <dbReference type="Proteomes" id="UP000249605"/>
    </source>
</evidence>
<accession>A0A2U9SG37</accession>
<dbReference type="Gene3D" id="1.10.10.60">
    <property type="entry name" value="Homeodomain-like"/>
    <property type="match status" value="1"/>
</dbReference>
<feature type="region of interest" description="Disordered" evidence="1">
    <location>
        <begin position="1"/>
        <end position="24"/>
    </location>
</feature>
<feature type="compositionally biased region" description="Low complexity" evidence="1">
    <location>
        <begin position="184"/>
        <end position="203"/>
    </location>
</feature>
<name>A0A2U9SG37_9PROT</name>
<keyword evidence="2" id="KW-0614">Plasmid</keyword>
<feature type="region of interest" description="Disordered" evidence="1">
    <location>
        <begin position="263"/>
        <end position="286"/>
    </location>
</feature>
<feature type="compositionally biased region" description="Low complexity" evidence="1">
    <location>
        <begin position="74"/>
        <end position="119"/>
    </location>
</feature>
<geneLocation type="plasmid" evidence="2 3">
    <name>unnamed4</name>
</geneLocation>
<dbReference type="AlphaFoldDB" id="A0A2U9SG37"/>
<feature type="region of interest" description="Disordered" evidence="1">
    <location>
        <begin position="58"/>
        <end position="216"/>
    </location>
</feature>
<organism evidence="2 3">
    <name type="scientific">Azospirillum ramasamyi</name>
    <dbReference type="NCBI Taxonomy" id="682998"/>
    <lineage>
        <taxon>Bacteria</taxon>
        <taxon>Pseudomonadati</taxon>
        <taxon>Pseudomonadota</taxon>
        <taxon>Alphaproteobacteria</taxon>
        <taxon>Rhodospirillales</taxon>
        <taxon>Azospirillaceae</taxon>
        <taxon>Azospirillum</taxon>
    </lineage>
</organism>
<evidence type="ECO:0000256" key="1">
    <source>
        <dbReference type="SAM" id="MobiDB-lite"/>
    </source>
</evidence>
<dbReference type="RefSeq" id="WP_111070458.1">
    <property type="nucleotide sequence ID" value="NZ_CP029834.1"/>
</dbReference>
<keyword evidence="3" id="KW-1185">Reference proteome</keyword>
<dbReference type="EMBL" id="CP029834">
    <property type="protein sequence ID" value="AWU97656.1"/>
    <property type="molecule type" value="Genomic_DNA"/>
</dbReference>
<protein>
    <submittedName>
        <fullName evidence="2">Uncharacterized protein</fullName>
    </submittedName>
</protein>
<sequence length="286" mass="29543">MNSETGSEPESPKKRGRIPQSAWPQILERYRSGATLSAIAREFECTPSAISYIIKKAEAASGQGDAAHGDDDQGGAQADDGQSSAPAAPVEETSAPVSAAPASPADEPAPAAPAETESPAEPRRAGRTVRGTLTRAAKTEPAADQTASDTPAASPAPAPAAPPTETLRLNRQEPAPAPAPAAPPVTAAPATAVPATADAPRTAGQPTPPVDAVEGRLRDTAKACISAYRGWRQQPSEATIQALSDSVHELRKALARVEIDMSASRREEQAIRPIPIPAHRASRRPN</sequence>
<proteinExistence type="predicted"/>